<dbReference type="RefSeq" id="WP_172275777.1">
    <property type="nucleotide sequence ID" value="NZ_CASGMU010000008.1"/>
</dbReference>
<dbReference type="InterPro" id="IPR047859">
    <property type="entry name" value="Ribosomal_bL17_CS"/>
</dbReference>
<sequence>MRHNKKFNHLGRTASHRSAMLANMAISLIMHKRITTTVAKAKALKKYVEPLITRSKDDTTNSRRVVFSYLQNKEAIKELFSTVSEKVGDRPGGYTRIIKLGFRKGDAAPICFIELVDFDENMAKTTTKKKSTRRSRKSAKAEEVPAVEEQMTETPAAEEAPKAE</sequence>
<keyword evidence="3 4" id="KW-0687">Ribonucleoprotein</keyword>
<comment type="similarity">
    <text evidence="1 4 5">Belongs to the bacterial ribosomal protein bL17 family.</text>
</comment>
<dbReference type="SUPFAM" id="SSF64263">
    <property type="entry name" value="Prokaryotic ribosomal protein L17"/>
    <property type="match status" value="1"/>
</dbReference>
<dbReference type="PROSITE" id="PS01167">
    <property type="entry name" value="RIBOSOMAL_L17"/>
    <property type="match status" value="1"/>
</dbReference>
<evidence type="ECO:0000256" key="6">
    <source>
        <dbReference type="SAM" id="MobiDB-lite"/>
    </source>
</evidence>
<dbReference type="InterPro" id="IPR036373">
    <property type="entry name" value="Ribosomal_bL17_sf"/>
</dbReference>
<evidence type="ECO:0000256" key="3">
    <source>
        <dbReference type="ARBA" id="ARBA00023274"/>
    </source>
</evidence>
<protein>
    <recommendedName>
        <fullName evidence="4">Large ribosomal subunit protein bL17</fullName>
    </recommendedName>
</protein>
<evidence type="ECO:0000313" key="8">
    <source>
        <dbReference type="Proteomes" id="UP000714420"/>
    </source>
</evidence>
<comment type="subunit">
    <text evidence="4">Part of the 50S ribosomal subunit. Contacts protein L32.</text>
</comment>
<keyword evidence="8" id="KW-1185">Reference proteome</keyword>
<organism evidence="7 8">
    <name type="scientific">Xylanibacter muris</name>
    <dbReference type="NCBI Taxonomy" id="2736290"/>
    <lineage>
        <taxon>Bacteria</taxon>
        <taxon>Pseudomonadati</taxon>
        <taxon>Bacteroidota</taxon>
        <taxon>Bacteroidia</taxon>
        <taxon>Bacteroidales</taxon>
        <taxon>Prevotellaceae</taxon>
        <taxon>Xylanibacter</taxon>
    </lineage>
</organism>
<feature type="compositionally biased region" description="Basic residues" evidence="6">
    <location>
        <begin position="126"/>
        <end position="138"/>
    </location>
</feature>
<dbReference type="Gene3D" id="3.90.1030.10">
    <property type="entry name" value="Ribosomal protein L17"/>
    <property type="match status" value="1"/>
</dbReference>
<evidence type="ECO:0000256" key="5">
    <source>
        <dbReference type="RuleBase" id="RU000660"/>
    </source>
</evidence>
<dbReference type="Proteomes" id="UP000714420">
    <property type="component" value="Unassembled WGS sequence"/>
</dbReference>
<name>A0ABX2AN44_9BACT</name>
<accession>A0ABX2AN44</accession>
<gene>
    <name evidence="4 7" type="primary">rplQ</name>
    <name evidence="7" type="ORF">HPS56_08800</name>
</gene>
<dbReference type="HAMAP" id="MF_01368">
    <property type="entry name" value="Ribosomal_bL17"/>
    <property type="match status" value="1"/>
</dbReference>
<feature type="region of interest" description="Disordered" evidence="6">
    <location>
        <begin position="124"/>
        <end position="164"/>
    </location>
</feature>
<comment type="caution">
    <text evidence="7">The sequence shown here is derived from an EMBL/GenBank/DDBJ whole genome shotgun (WGS) entry which is preliminary data.</text>
</comment>
<reference evidence="7 8" key="1">
    <citation type="submission" date="2020-05" db="EMBL/GenBank/DDBJ databases">
        <title>Distinct polysaccharide utilization as determinants for interspecies competition between intestinal Prevotella spp.</title>
        <authorList>
            <person name="Galvez E.J.C."/>
            <person name="Iljazovic A."/>
            <person name="Strowig T."/>
        </authorList>
    </citation>
    <scope>NUCLEOTIDE SEQUENCE [LARGE SCALE GENOMIC DNA]</scope>
    <source>
        <strain evidence="7 8">PMUR</strain>
    </source>
</reference>
<dbReference type="InterPro" id="IPR000456">
    <property type="entry name" value="Ribosomal_bL17"/>
</dbReference>
<dbReference type="PANTHER" id="PTHR14413">
    <property type="entry name" value="RIBOSOMAL PROTEIN L17"/>
    <property type="match status" value="1"/>
</dbReference>
<proteinExistence type="inferred from homology"/>
<dbReference type="NCBIfam" id="TIGR00059">
    <property type="entry name" value="L17"/>
    <property type="match status" value="1"/>
</dbReference>
<dbReference type="Pfam" id="PF01196">
    <property type="entry name" value="Ribosomal_L17"/>
    <property type="match status" value="1"/>
</dbReference>
<dbReference type="PANTHER" id="PTHR14413:SF16">
    <property type="entry name" value="LARGE RIBOSOMAL SUBUNIT PROTEIN BL17M"/>
    <property type="match status" value="1"/>
</dbReference>
<feature type="compositionally biased region" description="Low complexity" evidence="6">
    <location>
        <begin position="148"/>
        <end position="158"/>
    </location>
</feature>
<keyword evidence="2 4" id="KW-0689">Ribosomal protein</keyword>
<evidence type="ECO:0000313" key="7">
    <source>
        <dbReference type="EMBL" id="NPD92439.1"/>
    </source>
</evidence>
<dbReference type="EMBL" id="JABKKF010000008">
    <property type="protein sequence ID" value="NPD92439.1"/>
    <property type="molecule type" value="Genomic_DNA"/>
</dbReference>
<evidence type="ECO:0000256" key="2">
    <source>
        <dbReference type="ARBA" id="ARBA00022980"/>
    </source>
</evidence>
<evidence type="ECO:0000256" key="1">
    <source>
        <dbReference type="ARBA" id="ARBA00008777"/>
    </source>
</evidence>
<evidence type="ECO:0000256" key="4">
    <source>
        <dbReference type="HAMAP-Rule" id="MF_01368"/>
    </source>
</evidence>
<dbReference type="GO" id="GO:0005840">
    <property type="term" value="C:ribosome"/>
    <property type="evidence" value="ECO:0007669"/>
    <property type="project" value="UniProtKB-KW"/>
</dbReference>